<dbReference type="InterPro" id="IPR036865">
    <property type="entry name" value="CRAL-TRIO_dom_sf"/>
</dbReference>
<dbReference type="PANTHER" id="PTHR10174">
    <property type="entry name" value="ALPHA-TOCOPHEROL TRANSFER PROTEIN-RELATED"/>
    <property type="match status" value="1"/>
</dbReference>
<dbReference type="GO" id="GO:0016020">
    <property type="term" value="C:membrane"/>
    <property type="evidence" value="ECO:0007669"/>
    <property type="project" value="TreeGrafter"/>
</dbReference>
<evidence type="ECO:0000256" key="1">
    <source>
        <dbReference type="SAM" id="MobiDB-lite"/>
    </source>
</evidence>
<dbReference type="SMART" id="SM00516">
    <property type="entry name" value="SEC14"/>
    <property type="match status" value="1"/>
</dbReference>
<reference evidence="3" key="1">
    <citation type="submission" date="2020-11" db="EMBL/GenBank/DDBJ databases">
        <authorList>
            <person name="Tran Van P."/>
        </authorList>
    </citation>
    <scope>NUCLEOTIDE SEQUENCE</scope>
</reference>
<dbReference type="CDD" id="cd00170">
    <property type="entry name" value="SEC14"/>
    <property type="match status" value="1"/>
</dbReference>
<evidence type="ECO:0000313" key="3">
    <source>
        <dbReference type="EMBL" id="CAD7200495.1"/>
    </source>
</evidence>
<dbReference type="InterPro" id="IPR001251">
    <property type="entry name" value="CRAL-TRIO_dom"/>
</dbReference>
<dbReference type="Pfam" id="PF00650">
    <property type="entry name" value="CRAL_TRIO"/>
    <property type="match status" value="1"/>
</dbReference>
<dbReference type="EMBL" id="OA567539">
    <property type="protein sequence ID" value="CAD7200495.1"/>
    <property type="molecule type" value="Genomic_DNA"/>
</dbReference>
<proteinExistence type="predicted"/>
<name>A0A7R8VQ09_TIMDO</name>
<dbReference type="Gene3D" id="1.20.5.1200">
    <property type="entry name" value="Alpha-tocopherol transfer"/>
    <property type="match status" value="1"/>
</dbReference>
<dbReference type="InterPro" id="IPR036273">
    <property type="entry name" value="CRAL/TRIO_N_dom_sf"/>
</dbReference>
<feature type="region of interest" description="Disordered" evidence="1">
    <location>
        <begin position="1"/>
        <end position="21"/>
    </location>
</feature>
<organism evidence="3">
    <name type="scientific">Timema douglasi</name>
    <name type="common">Walking stick</name>
    <dbReference type="NCBI Taxonomy" id="61478"/>
    <lineage>
        <taxon>Eukaryota</taxon>
        <taxon>Metazoa</taxon>
        <taxon>Ecdysozoa</taxon>
        <taxon>Arthropoda</taxon>
        <taxon>Hexapoda</taxon>
        <taxon>Insecta</taxon>
        <taxon>Pterygota</taxon>
        <taxon>Neoptera</taxon>
        <taxon>Polyneoptera</taxon>
        <taxon>Phasmatodea</taxon>
        <taxon>Timematodea</taxon>
        <taxon>Timematoidea</taxon>
        <taxon>Timematidae</taxon>
        <taxon>Timema</taxon>
    </lineage>
</organism>
<dbReference type="PROSITE" id="PS50191">
    <property type="entry name" value="CRAL_TRIO"/>
    <property type="match status" value="1"/>
</dbReference>
<dbReference type="SUPFAM" id="SSF52087">
    <property type="entry name" value="CRAL/TRIO domain"/>
    <property type="match status" value="1"/>
</dbReference>
<dbReference type="AlphaFoldDB" id="A0A7R8VQ09"/>
<dbReference type="PANTHER" id="PTHR10174:SF213">
    <property type="entry name" value="CRAL-TRIO DOMAIN-CONTAINING PROTEIN"/>
    <property type="match status" value="1"/>
</dbReference>
<sequence length="469" mass="53435">MAAPRGSTLALSVEKKGSKWRPQRRSRAHMRLWWSTEEARQFQCVLSPFLNEALPVKTTKKDHGVWVVGLAAIASSMQDESSESTSWRQGHLSKGIFDSTQQVSSSGFLFSLHNTRKRKSGETIGHTPLSTPDRDLNLYLPVIGSLVYCESSALYYAAAEAGHTNSSCVGRAMVGFVAAEEYRKNPKLRLEDIQYLQDWLSKEQYLPTVSEELLILFLHASYYKLEAAKTFIDHYYTIKTHAPILFTRRDPLLQELQDYFSVIQVVVLPEKDSQGNVVVIARLKQDDPTVYSHPLSIKTYIMVQDMAVLEHGTVPGFIHILDFKGLTFRHLANINLTIIKQYFTYIQEGYPGIISKDHVIHVVSVTEKILAMCKPFMKKELIAKLQVHSGDMESFYKMVPKKILPKDYGGDGETMEELQRRTCEKMLEHREWFIQDEMMRVDESKRPGKAKSAGDVFGLEGSFKKLDID</sequence>
<evidence type="ECO:0000259" key="2">
    <source>
        <dbReference type="PROSITE" id="PS50191"/>
    </source>
</evidence>
<dbReference type="PRINTS" id="PR00180">
    <property type="entry name" value="CRETINALDHBP"/>
</dbReference>
<dbReference type="Gene3D" id="3.40.525.10">
    <property type="entry name" value="CRAL-TRIO lipid binding domain"/>
    <property type="match status" value="1"/>
</dbReference>
<feature type="domain" description="CRAL-TRIO" evidence="2">
    <location>
        <begin position="255"/>
        <end position="416"/>
    </location>
</feature>
<gene>
    <name evidence="3" type="ORF">TDIB3V08_LOCUS6710</name>
</gene>
<dbReference type="SUPFAM" id="SSF46938">
    <property type="entry name" value="CRAL/TRIO N-terminal domain"/>
    <property type="match status" value="1"/>
</dbReference>
<dbReference type="GO" id="GO:1902936">
    <property type="term" value="F:phosphatidylinositol bisphosphate binding"/>
    <property type="evidence" value="ECO:0007669"/>
    <property type="project" value="TreeGrafter"/>
</dbReference>
<accession>A0A7R8VQ09</accession>
<protein>
    <recommendedName>
        <fullName evidence="2">CRAL-TRIO domain-containing protein</fullName>
    </recommendedName>
</protein>